<sequence length="248" mass="27358">MPTRPKRRSGAGASAQAMADSIRATERRRQHRTAAWAIPLMVAPVALAAGYFAACVTNWQAGTAVALVTVVLALRRIYRTKGSTWATGAAGERRTRWILAPLVWFGLGRWAVLHDRQIPRSRANLDHLVLGKCGPVYVDTKTWKAKNAKVHMRGGTLWYGRHPQQKTLETVQWEASRAAEVLGHRVQAVVAVHHAAVPPGGLVSHGVTIIQSTELRRFLRALPKEPGWDRARVRQAALLAEQHLRPAA</sequence>
<keyword evidence="2" id="KW-0472">Membrane</keyword>
<feature type="region of interest" description="Disordered" evidence="1">
    <location>
        <begin position="1"/>
        <end position="24"/>
    </location>
</feature>
<keyword evidence="5" id="KW-1185">Reference proteome</keyword>
<evidence type="ECO:0000256" key="2">
    <source>
        <dbReference type="SAM" id="Phobius"/>
    </source>
</evidence>
<dbReference type="InterPro" id="IPR011528">
    <property type="entry name" value="NERD"/>
</dbReference>
<evidence type="ECO:0000256" key="1">
    <source>
        <dbReference type="SAM" id="MobiDB-lite"/>
    </source>
</evidence>
<feature type="domain" description="NERD" evidence="3">
    <location>
        <begin position="88"/>
        <end position="182"/>
    </location>
</feature>
<keyword evidence="2" id="KW-0812">Transmembrane</keyword>
<dbReference type="OrthoDB" id="4246706at2"/>
<feature type="transmembrane region" description="Helical" evidence="2">
    <location>
        <begin position="59"/>
        <end position="77"/>
    </location>
</feature>
<reference evidence="4 5" key="1">
    <citation type="submission" date="2019-05" db="EMBL/GenBank/DDBJ databases">
        <title>Streptomyces marianii sp. nov., a novel marine actinomycete from southern coast of India.</title>
        <authorList>
            <person name="Iniyan A.M."/>
            <person name="Wink J."/>
            <person name="Ramprasad E."/>
            <person name="Ramana C.V."/>
            <person name="Bunk B."/>
            <person name="Sproer C."/>
            <person name="Joseph F.-J.R.S."/>
            <person name="Vincent S.G.P."/>
        </authorList>
    </citation>
    <scope>NUCLEOTIDE SEQUENCE [LARGE SCALE GENOMIC DNA]</scope>
    <source>
        <strain evidence="4 5">ICN19</strain>
    </source>
</reference>
<evidence type="ECO:0000313" key="4">
    <source>
        <dbReference type="EMBL" id="TLQ39410.1"/>
    </source>
</evidence>
<dbReference type="Proteomes" id="UP000305921">
    <property type="component" value="Unassembled WGS sequence"/>
</dbReference>
<accession>A0A5R9DS36</accession>
<gene>
    <name evidence="4" type="ORF">FEF34_39215</name>
</gene>
<keyword evidence="2" id="KW-1133">Transmembrane helix</keyword>
<proteinExistence type="predicted"/>
<comment type="caution">
    <text evidence="4">The sequence shown here is derived from an EMBL/GenBank/DDBJ whole genome shotgun (WGS) entry which is preliminary data.</text>
</comment>
<dbReference type="Pfam" id="PF08378">
    <property type="entry name" value="NERD"/>
    <property type="match status" value="1"/>
</dbReference>
<dbReference type="EMBL" id="VAWE01000002">
    <property type="protein sequence ID" value="TLQ39410.1"/>
    <property type="molecule type" value="Genomic_DNA"/>
</dbReference>
<organism evidence="4 5">
    <name type="scientific">Streptomyces marianii</name>
    <dbReference type="NCBI Taxonomy" id="1817406"/>
    <lineage>
        <taxon>Bacteria</taxon>
        <taxon>Bacillati</taxon>
        <taxon>Actinomycetota</taxon>
        <taxon>Actinomycetes</taxon>
        <taxon>Kitasatosporales</taxon>
        <taxon>Streptomycetaceae</taxon>
        <taxon>Streptomyces</taxon>
    </lineage>
</organism>
<protein>
    <submittedName>
        <fullName evidence="4">NERD domain-containing protein</fullName>
    </submittedName>
</protein>
<dbReference type="AlphaFoldDB" id="A0A5R9DS36"/>
<name>A0A5R9DS36_9ACTN</name>
<evidence type="ECO:0000313" key="5">
    <source>
        <dbReference type="Proteomes" id="UP000305921"/>
    </source>
</evidence>
<dbReference type="RefSeq" id="WP_138058220.1">
    <property type="nucleotide sequence ID" value="NZ_VAWE01000002.1"/>
</dbReference>
<evidence type="ECO:0000259" key="3">
    <source>
        <dbReference type="Pfam" id="PF08378"/>
    </source>
</evidence>
<feature type="transmembrane region" description="Helical" evidence="2">
    <location>
        <begin position="33"/>
        <end position="53"/>
    </location>
</feature>